<evidence type="ECO:0000313" key="3">
    <source>
        <dbReference type="EMBL" id="HIT94124.1"/>
    </source>
</evidence>
<feature type="transmembrane region" description="Helical" evidence="1">
    <location>
        <begin position="37"/>
        <end position="61"/>
    </location>
</feature>
<dbReference type="AlphaFoldDB" id="A0A9D1H7E0"/>
<comment type="caution">
    <text evidence="3">The sequence shown here is derived from an EMBL/GenBank/DDBJ whole genome shotgun (WGS) entry which is preliminary data.</text>
</comment>
<dbReference type="CDD" id="cd07341">
    <property type="entry name" value="M56_BlaR1_MecR1_like"/>
    <property type="match status" value="1"/>
</dbReference>
<reference evidence="3" key="2">
    <citation type="journal article" date="2021" name="PeerJ">
        <title>Extensive microbial diversity within the chicken gut microbiome revealed by metagenomics and culture.</title>
        <authorList>
            <person name="Gilroy R."/>
            <person name="Ravi A."/>
            <person name="Getino M."/>
            <person name="Pursley I."/>
            <person name="Horton D.L."/>
            <person name="Alikhan N.F."/>
            <person name="Baker D."/>
            <person name="Gharbi K."/>
            <person name="Hall N."/>
            <person name="Watson M."/>
            <person name="Adriaenssens E.M."/>
            <person name="Foster-Nyarko E."/>
            <person name="Jarju S."/>
            <person name="Secka A."/>
            <person name="Antonio M."/>
            <person name="Oren A."/>
            <person name="Chaudhuri R.R."/>
            <person name="La Ragione R."/>
            <person name="Hildebrand F."/>
            <person name="Pallen M.J."/>
        </authorList>
    </citation>
    <scope>NUCLEOTIDE SEQUENCE</scope>
    <source>
        <strain evidence="3">ChiBcec7-5410</strain>
    </source>
</reference>
<organism evidence="3 4">
    <name type="scientific">Candidatus Faecivivens stercoripullorum</name>
    <dbReference type="NCBI Taxonomy" id="2840805"/>
    <lineage>
        <taxon>Bacteria</taxon>
        <taxon>Bacillati</taxon>
        <taxon>Bacillota</taxon>
        <taxon>Clostridia</taxon>
        <taxon>Eubacteriales</taxon>
        <taxon>Oscillospiraceae</taxon>
        <taxon>Oscillospiraceae incertae sedis</taxon>
        <taxon>Candidatus Faecivivens</taxon>
    </lineage>
</organism>
<gene>
    <name evidence="3" type="ORF">IAC43_02955</name>
</gene>
<dbReference type="PANTHER" id="PTHR34978:SF3">
    <property type="entry name" value="SLR0241 PROTEIN"/>
    <property type="match status" value="1"/>
</dbReference>
<dbReference type="EMBL" id="DVLW01000081">
    <property type="protein sequence ID" value="HIT94124.1"/>
    <property type="molecule type" value="Genomic_DNA"/>
</dbReference>
<feature type="transmembrane region" description="Helical" evidence="1">
    <location>
        <begin position="106"/>
        <end position="124"/>
    </location>
</feature>
<feature type="non-terminal residue" evidence="3">
    <location>
        <position position="239"/>
    </location>
</feature>
<dbReference type="Pfam" id="PF05569">
    <property type="entry name" value="Peptidase_M56"/>
    <property type="match status" value="1"/>
</dbReference>
<name>A0A9D1H7E0_9FIRM</name>
<evidence type="ECO:0000259" key="2">
    <source>
        <dbReference type="Pfam" id="PF05569"/>
    </source>
</evidence>
<protein>
    <submittedName>
        <fullName evidence="3">M56 family metallopeptidase</fullName>
    </submittedName>
</protein>
<keyword evidence="1" id="KW-0812">Transmembrane</keyword>
<feature type="transmembrane region" description="Helical" evidence="1">
    <location>
        <begin position="209"/>
        <end position="231"/>
    </location>
</feature>
<proteinExistence type="predicted"/>
<keyword evidence="1" id="KW-1133">Transmembrane helix</keyword>
<keyword evidence="1" id="KW-0472">Membrane</keyword>
<sequence>MTTLLSMSLGGSILILITLLMRPIIRKWCSGRAALMVWSLSVIRLVCPLFLPVYMSFYSYFTVTGNPYTPEEIINDFSVASAELPLSRLVIESYFSDKINWTALKLIWLAGAVICCGVHLARYYRNCKQLSESLPADRPYIRQWQDAHPLRRPYQIRVYDRIPTPVVYGLIRPVILLDKESAEADEKQLDLILTHEYLHIRRFHILIKWLIFLTCVIHWFNPLVWLMGYIVQSDIEADC</sequence>
<dbReference type="Proteomes" id="UP000824160">
    <property type="component" value="Unassembled WGS sequence"/>
</dbReference>
<feature type="domain" description="Peptidase M56" evidence="2">
    <location>
        <begin position="3"/>
        <end position="239"/>
    </location>
</feature>
<accession>A0A9D1H7E0</accession>
<dbReference type="InterPro" id="IPR008756">
    <property type="entry name" value="Peptidase_M56"/>
</dbReference>
<feature type="transmembrane region" description="Helical" evidence="1">
    <location>
        <begin position="6"/>
        <end position="25"/>
    </location>
</feature>
<evidence type="ECO:0000256" key="1">
    <source>
        <dbReference type="SAM" id="Phobius"/>
    </source>
</evidence>
<dbReference type="PANTHER" id="PTHR34978">
    <property type="entry name" value="POSSIBLE SENSOR-TRANSDUCER PROTEIN BLAR"/>
    <property type="match status" value="1"/>
</dbReference>
<dbReference type="InterPro" id="IPR052173">
    <property type="entry name" value="Beta-lactam_resp_regulator"/>
</dbReference>
<reference evidence="3" key="1">
    <citation type="submission" date="2020-10" db="EMBL/GenBank/DDBJ databases">
        <authorList>
            <person name="Gilroy R."/>
        </authorList>
    </citation>
    <scope>NUCLEOTIDE SEQUENCE</scope>
    <source>
        <strain evidence="3">ChiBcec7-5410</strain>
    </source>
</reference>
<evidence type="ECO:0000313" key="4">
    <source>
        <dbReference type="Proteomes" id="UP000824160"/>
    </source>
</evidence>